<dbReference type="InterPro" id="IPR050765">
    <property type="entry name" value="Riboflavin_Biosynth_HTPR"/>
</dbReference>
<dbReference type="PANTHER" id="PTHR38011">
    <property type="entry name" value="DIHYDROFOLATE REDUCTASE FAMILY PROTEIN (AFU_ORTHOLOGUE AFUA_8G06820)"/>
    <property type="match status" value="1"/>
</dbReference>
<evidence type="ECO:0000259" key="1">
    <source>
        <dbReference type="Pfam" id="PF01872"/>
    </source>
</evidence>
<dbReference type="RefSeq" id="WP_308993446.1">
    <property type="nucleotide sequence ID" value="NZ_CP155618.1"/>
</dbReference>
<dbReference type="PANTHER" id="PTHR38011:SF11">
    <property type="entry name" value="2,5-DIAMINO-6-RIBOSYLAMINO-4(3H)-PYRIMIDINONE 5'-PHOSPHATE REDUCTASE"/>
    <property type="match status" value="1"/>
</dbReference>
<dbReference type="Pfam" id="PF01872">
    <property type="entry name" value="RibD_C"/>
    <property type="match status" value="1"/>
</dbReference>
<dbReference type="GO" id="GO:0008703">
    <property type="term" value="F:5-amino-6-(5-phosphoribosylamino)uracil reductase activity"/>
    <property type="evidence" value="ECO:0007669"/>
    <property type="project" value="InterPro"/>
</dbReference>
<dbReference type="Gene3D" id="3.40.430.10">
    <property type="entry name" value="Dihydrofolate Reductase, subunit A"/>
    <property type="match status" value="1"/>
</dbReference>
<dbReference type="InterPro" id="IPR002734">
    <property type="entry name" value="RibDG_C"/>
</dbReference>
<sequence>MRKIITSFHMSLDNVVSNPEKWMLMSDDILKSAMHYYEQLDTAVFGSKTYPLLAGYWTNAEQTSVSDIEKQFAQRINGINKIVLSRSNVEIVWQNSELLKFSDIQSLSESLEHLKQLNGKNISVESGVGLWKLFLKNSFFDELVVSIHPVIVGKGDRLFLNFQNKEELILKSHKIFNNGVVELHYTKSKNNLAKV</sequence>
<evidence type="ECO:0000313" key="3">
    <source>
        <dbReference type="Proteomes" id="UP001224325"/>
    </source>
</evidence>
<protein>
    <submittedName>
        <fullName evidence="2">Dihydrofolate reductase family protein</fullName>
    </submittedName>
</protein>
<dbReference type="GO" id="GO:0009231">
    <property type="term" value="P:riboflavin biosynthetic process"/>
    <property type="evidence" value="ECO:0007669"/>
    <property type="project" value="InterPro"/>
</dbReference>
<organism evidence="2 3">
    <name type="scientific">Mariniflexile litorale</name>
    <dbReference type="NCBI Taxonomy" id="3045158"/>
    <lineage>
        <taxon>Bacteria</taxon>
        <taxon>Pseudomonadati</taxon>
        <taxon>Bacteroidota</taxon>
        <taxon>Flavobacteriia</taxon>
        <taxon>Flavobacteriales</taxon>
        <taxon>Flavobacteriaceae</taxon>
        <taxon>Mariniflexile</taxon>
    </lineage>
</organism>
<proteinExistence type="predicted"/>
<evidence type="ECO:0000313" key="2">
    <source>
        <dbReference type="EMBL" id="XBL12998.1"/>
    </source>
</evidence>
<name>A0AAU7ECM5_9FLAO</name>
<dbReference type="SUPFAM" id="SSF53597">
    <property type="entry name" value="Dihydrofolate reductase-like"/>
    <property type="match status" value="1"/>
</dbReference>
<dbReference type="AlphaFoldDB" id="A0AAU7ECM5"/>
<keyword evidence="3" id="KW-1185">Reference proteome</keyword>
<gene>
    <name evidence="2" type="ORF">QLS71_011745</name>
</gene>
<dbReference type="KEGG" id="mlil:QLS71_011745"/>
<dbReference type="EMBL" id="CP155618">
    <property type="protein sequence ID" value="XBL12998.1"/>
    <property type="molecule type" value="Genomic_DNA"/>
</dbReference>
<feature type="domain" description="Bacterial bifunctional deaminase-reductase C-terminal" evidence="1">
    <location>
        <begin position="2"/>
        <end position="181"/>
    </location>
</feature>
<dbReference type="Proteomes" id="UP001224325">
    <property type="component" value="Chromosome"/>
</dbReference>
<accession>A0AAU7ECM5</accession>
<reference evidence="2" key="1">
    <citation type="submission" date="2024-04" db="EMBL/GenBank/DDBJ databases">
        <title>Mariniflexile litorale, isolated from the shallow sediments of the Sea of Japan.</title>
        <authorList>
            <person name="Romanenko L."/>
            <person name="Isaeva M."/>
        </authorList>
    </citation>
    <scope>NUCLEOTIDE SEQUENCE [LARGE SCALE GENOMIC DNA]</scope>
    <source>
        <strain evidence="2">KMM 9835</strain>
    </source>
</reference>
<dbReference type="InterPro" id="IPR024072">
    <property type="entry name" value="DHFR-like_dom_sf"/>
</dbReference>